<dbReference type="Proteomes" id="UP000318571">
    <property type="component" value="Chromosome 3"/>
</dbReference>
<dbReference type="SUPFAM" id="SSF50044">
    <property type="entry name" value="SH3-domain"/>
    <property type="match status" value="5"/>
</dbReference>
<proteinExistence type="predicted"/>
<evidence type="ECO:0000259" key="6">
    <source>
        <dbReference type="PROSITE" id="PS50002"/>
    </source>
</evidence>
<keyword evidence="10" id="KW-1185">Reference proteome</keyword>
<dbReference type="GO" id="GO:0150007">
    <property type="term" value="P:clathrin-dependent synaptic vesicle endocytosis"/>
    <property type="evidence" value="ECO:0007669"/>
    <property type="project" value="TreeGrafter"/>
</dbReference>
<dbReference type="FunFam" id="1.10.238.10:FF:000055">
    <property type="entry name" value="Intersectin-1 isoform 1"/>
    <property type="match status" value="1"/>
</dbReference>
<dbReference type="Gene3D" id="2.30.30.40">
    <property type="entry name" value="SH3 Domains"/>
    <property type="match status" value="4"/>
</dbReference>
<evidence type="ECO:0000313" key="10">
    <source>
        <dbReference type="Proteomes" id="UP000318571"/>
    </source>
</evidence>
<evidence type="ECO:0000256" key="4">
    <source>
        <dbReference type="SAM" id="Coils"/>
    </source>
</evidence>
<dbReference type="GO" id="GO:0042734">
    <property type="term" value="C:presynaptic membrane"/>
    <property type="evidence" value="ECO:0007669"/>
    <property type="project" value="TreeGrafter"/>
</dbReference>
<evidence type="ECO:0000256" key="3">
    <source>
        <dbReference type="PROSITE-ProRule" id="PRU00192"/>
    </source>
</evidence>
<feature type="domain" description="EH" evidence="7">
    <location>
        <begin position="10"/>
        <end position="98"/>
    </location>
</feature>
<dbReference type="PROSITE" id="PS50031">
    <property type="entry name" value="EH"/>
    <property type="match status" value="2"/>
</dbReference>
<reference evidence="9 10" key="1">
    <citation type="journal article" date="2018" name="Nat. Ecol. Evol.">
        <title>Genomic signatures of mitonuclear coevolution across populations of Tigriopus californicus.</title>
        <authorList>
            <person name="Barreto F.S."/>
            <person name="Watson E.T."/>
            <person name="Lima T.G."/>
            <person name="Willett C.S."/>
            <person name="Edmands S."/>
            <person name="Li W."/>
            <person name="Burton R.S."/>
        </authorList>
    </citation>
    <scope>NUCLEOTIDE SEQUENCE [LARGE SCALE GENOMIC DNA]</scope>
    <source>
        <strain evidence="9 10">San Diego</strain>
    </source>
</reference>
<evidence type="ECO:0000313" key="9">
    <source>
        <dbReference type="EMBL" id="TRY73656.1"/>
    </source>
</evidence>
<evidence type="ECO:0008006" key="11">
    <source>
        <dbReference type="Google" id="ProtNLM"/>
    </source>
</evidence>
<keyword evidence="1 3" id="KW-0728">SH3 domain</keyword>
<dbReference type="Gene3D" id="1.10.238.10">
    <property type="entry name" value="EF-hand"/>
    <property type="match status" value="2"/>
</dbReference>
<dbReference type="CDD" id="cd11839">
    <property type="entry name" value="SH3_Intersectin_4"/>
    <property type="match status" value="1"/>
</dbReference>
<sequence>MDPYAISPVERTRHMDQFASLAPPGGMIAGVQAKNYFMQSGLPPMVLAQIWALADMNADGQMDLNEFSIACKLITMKLQGYEIPSTLPGGGLPPNPYGGISHGGMMPAYSMATTMPMGLPMSTGAPMGSVPYSTTMGGMPGQMPGMSMASAYPGTVNTVTPALSSAPVPVVLPMSSTGSSGTPASTPGGAVPWNIPEGTRSKYSNIFFQMDKSRIGFLSGLQARNTLLLTGLPQPTLAQIWSLSDIDGNGKLSCDEFIVSGYLCDLASKGEPLPAKLPPDVVPPSFRPAGAPVPASMAPGVAGSTVSTPGSSRADSVVSPTTFEDKRRENFNKGQAELDKRRQSLIDQQKREEEARQKKAAEEAAAKEKQRQELEKQRILEWEENRKKELNSHRQGEQEKLIQFKAKQTNMKNELDKSRDKIKNLTEEIANCRTGVSEVKAFIDTMRSSRDEKMNNMNGLKQKLKDQNERLLKVTQEKAQMEAKKAALSNEDNSPQITEFEFKRNEKKKKVEETQKVLEELKEKFETVKSEKESKKEALEEHKESLVQIIEACKSLYASFDEKRREIKAEKSKRMRELTDPDHAWGNENEEVIEVVSAPTDGLDDNTVEVYALYEFQPTNDDELAFNAGDKIIVHKNLDPEPGWLGGEAHGKTGWFPESYITYNPADLEALAMAPDPSEAPVAKSIMDWAGDDDPSFSVPKDAELIVFGRPTEEWCFGKLKETNAVGFFPSAILNLNPDEEVNAEDVVLPSEPLLNEMVVALHPYHSIEPGDLIFDEGQKLRVVVKNSEWWTGQFGEKLGVFPSNYVAPEDEVPAVDSGVGTAEAQVDNGNPDVAKPVEEPAVVKVKSKKNKEEKKMELAKVVAPYEGTSAEQLSLAAGQMILIRKKADTGWWQGEIPGGGKGKKRQIGWFPATYVKILDAKEANGASKGLGSVEALFDYEGAREDELSFKQGDIIEMVAKEDGGWWKGRLNGQEGLFPTNFVKEC</sequence>
<dbReference type="Gene3D" id="1.10.287.1490">
    <property type="match status" value="1"/>
</dbReference>
<dbReference type="AlphaFoldDB" id="A0A553P7J5"/>
<dbReference type="InterPro" id="IPR001452">
    <property type="entry name" value="SH3_domain"/>
</dbReference>
<feature type="domain" description="EF-hand" evidence="8">
    <location>
        <begin position="42"/>
        <end position="77"/>
    </location>
</feature>
<dbReference type="GO" id="GO:0005509">
    <property type="term" value="F:calcium ion binding"/>
    <property type="evidence" value="ECO:0007669"/>
    <property type="project" value="InterPro"/>
</dbReference>
<name>A0A553P7J5_TIGCA</name>
<dbReference type="PRINTS" id="PR00499">
    <property type="entry name" value="P67PHOX"/>
</dbReference>
<dbReference type="SUPFAM" id="SSF47473">
    <property type="entry name" value="EF-hand"/>
    <property type="match status" value="2"/>
</dbReference>
<feature type="compositionally biased region" description="Basic and acidic residues" evidence="5">
    <location>
        <begin position="323"/>
        <end position="371"/>
    </location>
</feature>
<dbReference type="InterPro" id="IPR036028">
    <property type="entry name" value="SH3-like_dom_sf"/>
</dbReference>
<feature type="domain" description="SH3" evidence="6">
    <location>
        <begin position="754"/>
        <end position="812"/>
    </location>
</feature>
<dbReference type="InterPro" id="IPR000261">
    <property type="entry name" value="EH_dom"/>
</dbReference>
<dbReference type="CDD" id="cd00052">
    <property type="entry name" value="EH"/>
    <property type="match status" value="2"/>
</dbReference>
<feature type="domain" description="EF-hand" evidence="8">
    <location>
        <begin position="232"/>
        <end position="267"/>
    </location>
</feature>
<protein>
    <recommendedName>
        <fullName evidence="11">Intersectin-1</fullName>
    </recommendedName>
</protein>
<dbReference type="EMBL" id="VCGU01000007">
    <property type="protein sequence ID" value="TRY73656.1"/>
    <property type="molecule type" value="Genomic_DNA"/>
</dbReference>
<evidence type="ECO:0000259" key="7">
    <source>
        <dbReference type="PROSITE" id="PS50031"/>
    </source>
</evidence>
<feature type="domain" description="SH3" evidence="6">
    <location>
        <begin position="605"/>
        <end position="666"/>
    </location>
</feature>
<dbReference type="SMART" id="SM00326">
    <property type="entry name" value="SH3"/>
    <property type="match status" value="5"/>
</dbReference>
<feature type="domain" description="EH" evidence="7">
    <location>
        <begin position="199"/>
        <end position="288"/>
    </location>
</feature>
<evidence type="ECO:0000256" key="5">
    <source>
        <dbReference type="SAM" id="MobiDB-lite"/>
    </source>
</evidence>
<dbReference type="OMA" id="DIIQXGQ"/>
<dbReference type="PROSITE" id="PS50002">
    <property type="entry name" value="SH3"/>
    <property type="match status" value="5"/>
</dbReference>
<comment type="caution">
    <text evidence="9">The sequence shown here is derived from an EMBL/GenBank/DDBJ whole genome shotgun (WGS) entry which is preliminary data.</text>
</comment>
<feature type="region of interest" description="Disordered" evidence="5">
    <location>
        <begin position="293"/>
        <end position="371"/>
    </location>
</feature>
<evidence type="ECO:0000256" key="1">
    <source>
        <dbReference type="ARBA" id="ARBA00022443"/>
    </source>
</evidence>
<organism evidence="9 10">
    <name type="scientific">Tigriopus californicus</name>
    <name type="common">Marine copepod</name>
    <dbReference type="NCBI Taxonomy" id="6832"/>
    <lineage>
        <taxon>Eukaryota</taxon>
        <taxon>Metazoa</taxon>
        <taxon>Ecdysozoa</taxon>
        <taxon>Arthropoda</taxon>
        <taxon>Crustacea</taxon>
        <taxon>Multicrustacea</taxon>
        <taxon>Hexanauplia</taxon>
        <taxon>Copepoda</taxon>
        <taxon>Harpacticoida</taxon>
        <taxon>Harpacticidae</taxon>
        <taxon>Tigriopus</taxon>
    </lineage>
</organism>
<dbReference type="PROSITE" id="PS00018">
    <property type="entry name" value="EF_HAND_1"/>
    <property type="match status" value="2"/>
</dbReference>
<accession>A0A553P7J5</accession>
<dbReference type="GO" id="GO:0005737">
    <property type="term" value="C:cytoplasm"/>
    <property type="evidence" value="ECO:0007669"/>
    <property type="project" value="TreeGrafter"/>
</dbReference>
<gene>
    <name evidence="9" type="ORF">TCAL_00936</name>
</gene>
<dbReference type="FunFam" id="2.30.30.40:FF:000072">
    <property type="entry name" value="Unconventional Myosin IB"/>
    <property type="match status" value="1"/>
</dbReference>
<feature type="compositionally biased region" description="Polar residues" evidence="5">
    <location>
        <begin position="304"/>
        <end position="322"/>
    </location>
</feature>
<dbReference type="Pfam" id="PF12763">
    <property type="entry name" value="EH"/>
    <property type="match status" value="2"/>
</dbReference>
<feature type="domain" description="SH3" evidence="6">
    <location>
        <begin position="678"/>
        <end position="739"/>
    </location>
</feature>
<dbReference type="PRINTS" id="PR00452">
    <property type="entry name" value="SH3DOMAIN"/>
</dbReference>
<dbReference type="SMART" id="SM00054">
    <property type="entry name" value="EFh"/>
    <property type="match status" value="2"/>
</dbReference>
<dbReference type="PANTHER" id="PTHR11216">
    <property type="entry name" value="EH DOMAIN"/>
    <property type="match status" value="1"/>
</dbReference>
<feature type="domain" description="SH3" evidence="6">
    <location>
        <begin position="855"/>
        <end position="921"/>
    </location>
</feature>
<dbReference type="PROSITE" id="PS50222">
    <property type="entry name" value="EF_HAND_2"/>
    <property type="match status" value="2"/>
</dbReference>
<dbReference type="Pfam" id="PF00018">
    <property type="entry name" value="SH3_1"/>
    <property type="match status" value="2"/>
</dbReference>
<dbReference type="InterPro" id="IPR011992">
    <property type="entry name" value="EF-hand-dom_pair"/>
</dbReference>
<dbReference type="GO" id="GO:0060090">
    <property type="term" value="F:molecular adaptor activity"/>
    <property type="evidence" value="ECO:0007669"/>
    <property type="project" value="TreeGrafter"/>
</dbReference>
<feature type="domain" description="SH3" evidence="6">
    <location>
        <begin position="929"/>
        <end position="986"/>
    </location>
</feature>
<dbReference type="GO" id="GO:0097708">
    <property type="term" value="C:intracellular vesicle"/>
    <property type="evidence" value="ECO:0007669"/>
    <property type="project" value="TreeGrafter"/>
</dbReference>
<dbReference type="STRING" id="6832.A0A553P7J5"/>
<dbReference type="SMART" id="SM00027">
    <property type="entry name" value="EH"/>
    <property type="match status" value="2"/>
</dbReference>
<dbReference type="Pfam" id="PF14604">
    <property type="entry name" value="SH3_9"/>
    <property type="match status" value="1"/>
</dbReference>
<dbReference type="OrthoDB" id="207120at2759"/>
<feature type="coiled-coil region" evidence="4">
    <location>
        <begin position="408"/>
        <end position="552"/>
    </location>
</feature>
<dbReference type="InterPro" id="IPR018247">
    <property type="entry name" value="EF_Hand_1_Ca_BS"/>
</dbReference>
<keyword evidence="4" id="KW-0175">Coiled coil</keyword>
<evidence type="ECO:0000256" key="2">
    <source>
        <dbReference type="ARBA" id="ARBA00022837"/>
    </source>
</evidence>
<keyword evidence="2" id="KW-0106">Calcium</keyword>
<evidence type="ECO:0000259" key="8">
    <source>
        <dbReference type="PROSITE" id="PS50222"/>
    </source>
</evidence>
<dbReference type="InterPro" id="IPR002048">
    <property type="entry name" value="EF_hand_dom"/>
</dbReference>
<dbReference type="PANTHER" id="PTHR11216:SF170">
    <property type="entry name" value="DYNAMIN ASSOCIATED PROTEIN 160, ISOFORM D"/>
    <property type="match status" value="1"/>
</dbReference>
<dbReference type="Pfam" id="PF07653">
    <property type="entry name" value="SH3_2"/>
    <property type="match status" value="1"/>
</dbReference>